<reference evidence="3" key="1">
    <citation type="submission" date="2021-03" db="EMBL/GenBank/DDBJ databases">
        <title>Genomic Encyclopedia of Type Strains, Phase IV (KMG-IV): sequencing the most valuable type-strain genomes for metagenomic binning, comparative biology and taxonomic classification.</title>
        <authorList>
            <person name="Goeker M."/>
        </authorList>
    </citation>
    <scope>NUCLEOTIDE SEQUENCE</scope>
    <source>
        <strain evidence="3">DSM 107338</strain>
    </source>
</reference>
<dbReference type="EMBL" id="JAGGMB010000004">
    <property type="protein sequence ID" value="MBP2077509.1"/>
    <property type="molecule type" value="Genomic_DNA"/>
</dbReference>
<dbReference type="Gene3D" id="2.60.40.1240">
    <property type="match status" value="1"/>
</dbReference>
<name>A0A9X0YRU3_9BACI</name>
<evidence type="ECO:0008006" key="5">
    <source>
        <dbReference type="Google" id="ProtNLM"/>
    </source>
</evidence>
<dbReference type="Proteomes" id="UP001138793">
    <property type="component" value="Unassembled WGS sequence"/>
</dbReference>
<sequence length="206" mass="22766">MQILTVLFISTLLLGHCSSDDSEPSKEVDNGTTETNQSAEIEEDNTEEDTDNDSNNGGFTTGTEDQEDLSIGDTGKFDSDLTTYEITLNSVEIVEELDGTISQFAGIIILDLTVKNTGDETQSVRDLLYGLEVTSDLDRTGYQDYAESFDSVEEMTGELELGEEVSRQWITEITEGETQYFRLRLGIADSVSSNQVTWVIPVEEAE</sequence>
<keyword evidence="4" id="KW-1185">Reference proteome</keyword>
<evidence type="ECO:0000256" key="2">
    <source>
        <dbReference type="SAM" id="MobiDB-lite"/>
    </source>
</evidence>
<evidence type="ECO:0000313" key="3">
    <source>
        <dbReference type="EMBL" id="MBP2077509.1"/>
    </source>
</evidence>
<feature type="compositionally biased region" description="Acidic residues" evidence="2">
    <location>
        <begin position="40"/>
        <end position="52"/>
    </location>
</feature>
<dbReference type="AlphaFoldDB" id="A0A9X0YRU3"/>
<dbReference type="RefSeq" id="WP_187773741.1">
    <property type="nucleotide sequence ID" value="NZ_PIJY01000030.1"/>
</dbReference>
<evidence type="ECO:0000256" key="1">
    <source>
        <dbReference type="ARBA" id="ARBA00022729"/>
    </source>
</evidence>
<accession>A0A9X0YRU3</accession>
<organism evidence="3 4">
    <name type="scientific">Oceanobacillus polygoni</name>
    <dbReference type="NCBI Taxonomy" id="1235259"/>
    <lineage>
        <taxon>Bacteria</taxon>
        <taxon>Bacillati</taxon>
        <taxon>Bacillota</taxon>
        <taxon>Bacilli</taxon>
        <taxon>Bacillales</taxon>
        <taxon>Bacillaceae</taxon>
        <taxon>Oceanobacillus</taxon>
    </lineage>
</organism>
<proteinExistence type="predicted"/>
<comment type="caution">
    <text evidence="3">The sequence shown here is derived from an EMBL/GenBank/DDBJ whole genome shotgun (WGS) entry which is preliminary data.</text>
</comment>
<protein>
    <recommendedName>
        <fullName evidence="5">DUF4352 domain-containing protein</fullName>
    </recommendedName>
</protein>
<gene>
    <name evidence="3" type="ORF">J2Z64_001761</name>
</gene>
<evidence type="ECO:0000313" key="4">
    <source>
        <dbReference type="Proteomes" id="UP001138793"/>
    </source>
</evidence>
<keyword evidence="1" id="KW-0732">Signal</keyword>
<feature type="compositionally biased region" description="Polar residues" evidence="2">
    <location>
        <begin position="30"/>
        <end position="39"/>
    </location>
</feature>
<dbReference type="InterPro" id="IPR029050">
    <property type="entry name" value="Immunoprotect_excell_Ig-like"/>
</dbReference>
<feature type="region of interest" description="Disordered" evidence="2">
    <location>
        <begin position="19"/>
        <end position="74"/>
    </location>
</feature>